<organism evidence="2 3">
    <name type="scientific">Armillaria ostoyae</name>
    <name type="common">Armillaria root rot fungus</name>
    <dbReference type="NCBI Taxonomy" id="47428"/>
    <lineage>
        <taxon>Eukaryota</taxon>
        <taxon>Fungi</taxon>
        <taxon>Dikarya</taxon>
        <taxon>Basidiomycota</taxon>
        <taxon>Agaricomycotina</taxon>
        <taxon>Agaricomycetes</taxon>
        <taxon>Agaricomycetidae</taxon>
        <taxon>Agaricales</taxon>
        <taxon>Marasmiineae</taxon>
        <taxon>Physalacriaceae</taxon>
        <taxon>Armillaria</taxon>
    </lineage>
</organism>
<evidence type="ECO:0000313" key="3">
    <source>
        <dbReference type="Proteomes" id="UP000219338"/>
    </source>
</evidence>
<keyword evidence="1" id="KW-0472">Membrane</keyword>
<keyword evidence="1" id="KW-0812">Transmembrane</keyword>
<dbReference type="OrthoDB" id="196103at2759"/>
<protein>
    <submittedName>
        <fullName evidence="2">Uncharacterized protein</fullName>
    </submittedName>
</protein>
<dbReference type="STRING" id="47428.A0A284R2V9"/>
<dbReference type="Proteomes" id="UP000219338">
    <property type="component" value="Unassembled WGS sequence"/>
</dbReference>
<accession>A0A284R2V9</accession>
<feature type="transmembrane region" description="Helical" evidence="1">
    <location>
        <begin position="39"/>
        <end position="60"/>
    </location>
</feature>
<keyword evidence="1" id="KW-1133">Transmembrane helix</keyword>
<gene>
    <name evidence="2" type="ORF">ARMOST_06404</name>
</gene>
<evidence type="ECO:0000256" key="1">
    <source>
        <dbReference type="SAM" id="Phobius"/>
    </source>
</evidence>
<dbReference type="OMA" id="QCTRESV"/>
<keyword evidence="3" id="KW-1185">Reference proteome</keyword>
<name>A0A284R2V9_ARMOS</name>
<dbReference type="AlphaFoldDB" id="A0A284R2V9"/>
<evidence type="ECO:0000313" key="2">
    <source>
        <dbReference type="EMBL" id="SJL03059.1"/>
    </source>
</evidence>
<sequence>MVFVVHIWGYFCQKQHTRESVAPETEKIDIYDHGYARRAWFYIFCGILGAIWQTTVYWLMGAMSNDLSKLAFFVGFYKPIQLAGAAGMWYTRTGSFRNGLSLSKVSSLRYLWLFFRIKNHTDLDDETITRMDDVKLSTIIWRMSKSCLTTHTTSLNLRRGRVKRQIGKTTLLMK</sequence>
<reference evidence="3" key="1">
    <citation type="journal article" date="2017" name="Nat. Ecol. Evol.">
        <title>Genome expansion and lineage-specific genetic innovations in the forest pathogenic fungi Armillaria.</title>
        <authorList>
            <person name="Sipos G."/>
            <person name="Prasanna A.N."/>
            <person name="Walter M.C."/>
            <person name="O'Connor E."/>
            <person name="Balint B."/>
            <person name="Krizsan K."/>
            <person name="Kiss B."/>
            <person name="Hess J."/>
            <person name="Varga T."/>
            <person name="Slot J."/>
            <person name="Riley R."/>
            <person name="Boka B."/>
            <person name="Rigling D."/>
            <person name="Barry K."/>
            <person name="Lee J."/>
            <person name="Mihaltcheva S."/>
            <person name="LaButti K."/>
            <person name="Lipzen A."/>
            <person name="Waldron R."/>
            <person name="Moloney N.M."/>
            <person name="Sperisen C."/>
            <person name="Kredics L."/>
            <person name="Vagvoelgyi C."/>
            <person name="Patrignani A."/>
            <person name="Fitzpatrick D."/>
            <person name="Nagy I."/>
            <person name="Doyle S."/>
            <person name="Anderson J.B."/>
            <person name="Grigoriev I.V."/>
            <person name="Gueldener U."/>
            <person name="Muensterkoetter M."/>
            <person name="Nagy L.G."/>
        </authorList>
    </citation>
    <scope>NUCLEOTIDE SEQUENCE [LARGE SCALE GENOMIC DNA]</scope>
    <source>
        <strain evidence="3">C18/9</strain>
    </source>
</reference>
<dbReference type="EMBL" id="FUEG01000004">
    <property type="protein sequence ID" value="SJL03059.1"/>
    <property type="molecule type" value="Genomic_DNA"/>
</dbReference>
<proteinExistence type="predicted"/>